<dbReference type="CDD" id="cd02440">
    <property type="entry name" value="AdoMet_MTases"/>
    <property type="match status" value="1"/>
</dbReference>
<keyword evidence="3" id="KW-0489">Methyltransferase</keyword>
<dbReference type="AlphaFoldDB" id="B4S349"/>
<sequence length="250" mass="28737">MHHWNSGGSVSNEDRLETVVDPIDVFRAQWGTYQKVIRENYMFHREISAAYRSMIDTLPGPLKVLDLGCGDACQICDILPPGRVTEYFGCDLSRQALDIARKNLAPFGNRVRLLCDDMLAVLKAAPDNHFDVACSSYALHHLSFEQKKSFFIECRRTLRDKGVFILADIMREEDETPADYYDRYIGRMVTEWVTLTESEQSSVQEHIRSCDYPESPSVLQSMAHEAGFHRCQQLEKRTWHQAWCYGCVDG</sequence>
<dbReference type="GO" id="GO:0032259">
    <property type="term" value="P:methylation"/>
    <property type="evidence" value="ECO:0007669"/>
    <property type="project" value="UniProtKB-KW"/>
</dbReference>
<keyword evidence="4" id="KW-1185">Reference proteome</keyword>
<dbReference type="KEGG" id="paa:Paes_0083"/>
<dbReference type="HOGENOM" id="CLU_095353_0_0_10"/>
<evidence type="ECO:0000259" key="2">
    <source>
        <dbReference type="Pfam" id="PF13649"/>
    </source>
</evidence>
<dbReference type="InterPro" id="IPR029063">
    <property type="entry name" value="SAM-dependent_MTases_sf"/>
</dbReference>
<proteinExistence type="predicted"/>
<protein>
    <submittedName>
        <fullName evidence="3">Methyltransferase type 11</fullName>
    </submittedName>
</protein>
<dbReference type="Gene3D" id="3.40.50.150">
    <property type="entry name" value="Vaccinia Virus protein VP39"/>
    <property type="match status" value="1"/>
</dbReference>
<organism evidence="3 4">
    <name type="scientific">Prosthecochloris aestuarii (strain DSM 271 / SK 413)</name>
    <dbReference type="NCBI Taxonomy" id="290512"/>
    <lineage>
        <taxon>Bacteria</taxon>
        <taxon>Pseudomonadati</taxon>
        <taxon>Chlorobiota</taxon>
        <taxon>Chlorobiia</taxon>
        <taxon>Chlorobiales</taxon>
        <taxon>Chlorobiaceae</taxon>
        <taxon>Prosthecochloris</taxon>
    </lineage>
</organism>
<dbReference type="RefSeq" id="WP_012504680.1">
    <property type="nucleotide sequence ID" value="NC_011059.1"/>
</dbReference>
<dbReference type="Proteomes" id="UP000002725">
    <property type="component" value="Chromosome"/>
</dbReference>
<evidence type="ECO:0000313" key="3">
    <source>
        <dbReference type="EMBL" id="ACF45143.1"/>
    </source>
</evidence>
<evidence type="ECO:0000256" key="1">
    <source>
        <dbReference type="ARBA" id="ARBA00022679"/>
    </source>
</evidence>
<dbReference type="PANTHER" id="PTHR43861">
    <property type="entry name" value="TRANS-ACONITATE 2-METHYLTRANSFERASE-RELATED"/>
    <property type="match status" value="1"/>
</dbReference>
<evidence type="ECO:0000313" key="4">
    <source>
        <dbReference type="Proteomes" id="UP000002725"/>
    </source>
</evidence>
<accession>B4S349</accession>
<feature type="domain" description="Methyltransferase" evidence="2">
    <location>
        <begin position="64"/>
        <end position="162"/>
    </location>
</feature>
<name>B4S349_PROA2</name>
<gene>
    <name evidence="3" type="ordered locus">Paes_0083</name>
</gene>
<dbReference type="GO" id="GO:0008168">
    <property type="term" value="F:methyltransferase activity"/>
    <property type="evidence" value="ECO:0007669"/>
    <property type="project" value="UniProtKB-KW"/>
</dbReference>
<keyword evidence="1" id="KW-0808">Transferase</keyword>
<dbReference type="InterPro" id="IPR041698">
    <property type="entry name" value="Methyltransf_25"/>
</dbReference>
<dbReference type="STRING" id="290512.Paes_0083"/>
<reference evidence="3" key="1">
    <citation type="submission" date="2008-06" db="EMBL/GenBank/DDBJ databases">
        <title>Complete sequence of chromosome of Prosthecochloris aestuarii DSM 271.</title>
        <authorList>
            <consortium name="US DOE Joint Genome Institute"/>
            <person name="Lucas S."/>
            <person name="Copeland A."/>
            <person name="Lapidus A."/>
            <person name="Glavina del Rio T."/>
            <person name="Dalin E."/>
            <person name="Tice H."/>
            <person name="Bruce D."/>
            <person name="Goodwin L."/>
            <person name="Pitluck S."/>
            <person name="Schmutz J."/>
            <person name="Larimer F."/>
            <person name="Land M."/>
            <person name="Hauser L."/>
            <person name="Kyrpides N."/>
            <person name="Anderson I."/>
            <person name="Liu Z."/>
            <person name="Li T."/>
            <person name="Zhao F."/>
            <person name="Overmann J."/>
            <person name="Bryant D.A."/>
            <person name="Richardson P."/>
        </authorList>
    </citation>
    <scope>NUCLEOTIDE SEQUENCE [LARGE SCALE GENOMIC DNA]</scope>
    <source>
        <strain evidence="3">DSM 271</strain>
    </source>
</reference>
<dbReference type="SUPFAM" id="SSF53335">
    <property type="entry name" value="S-adenosyl-L-methionine-dependent methyltransferases"/>
    <property type="match status" value="1"/>
</dbReference>
<dbReference type="eggNOG" id="COG2226">
    <property type="taxonomic scope" value="Bacteria"/>
</dbReference>
<dbReference type="Pfam" id="PF13649">
    <property type="entry name" value="Methyltransf_25"/>
    <property type="match status" value="1"/>
</dbReference>
<dbReference type="EMBL" id="CP001108">
    <property type="protein sequence ID" value="ACF45143.1"/>
    <property type="molecule type" value="Genomic_DNA"/>
</dbReference>